<organism evidence="1 2">
    <name type="scientific">Stella humosa</name>
    <dbReference type="NCBI Taxonomy" id="94"/>
    <lineage>
        <taxon>Bacteria</taxon>
        <taxon>Pseudomonadati</taxon>
        <taxon>Pseudomonadota</taxon>
        <taxon>Alphaproteobacteria</taxon>
        <taxon>Rhodospirillales</taxon>
        <taxon>Stellaceae</taxon>
        <taxon>Stella</taxon>
    </lineage>
</organism>
<evidence type="ECO:0000313" key="2">
    <source>
        <dbReference type="Proteomes" id="UP000278222"/>
    </source>
</evidence>
<proteinExistence type="predicted"/>
<accession>A0A3N1MBN5</accession>
<evidence type="ECO:0000313" key="1">
    <source>
        <dbReference type="EMBL" id="ROQ01143.1"/>
    </source>
</evidence>
<name>A0A3N1MBN5_9PROT</name>
<dbReference type="RefSeq" id="WP_123687940.1">
    <property type="nucleotide sequence ID" value="NZ_AP019700.1"/>
</dbReference>
<dbReference type="AlphaFoldDB" id="A0A3N1MBN5"/>
<reference evidence="1 2" key="1">
    <citation type="submission" date="2018-11" db="EMBL/GenBank/DDBJ databases">
        <title>Genomic Encyclopedia of Type Strains, Phase IV (KMG-IV): sequencing the most valuable type-strain genomes for metagenomic binning, comparative biology and taxonomic classification.</title>
        <authorList>
            <person name="Goeker M."/>
        </authorList>
    </citation>
    <scope>NUCLEOTIDE SEQUENCE [LARGE SCALE GENOMIC DNA]</scope>
    <source>
        <strain evidence="1 2">DSM 5900</strain>
    </source>
</reference>
<dbReference type="Proteomes" id="UP000278222">
    <property type="component" value="Unassembled WGS sequence"/>
</dbReference>
<protein>
    <recommendedName>
        <fullName evidence="3">Tail tube GTA-gp10-like protein</fullName>
    </recommendedName>
</protein>
<dbReference type="EMBL" id="RJKX01000011">
    <property type="protein sequence ID" value="ROQ01143.1"/>
    <property type="molecule type" value="Genomic_DNA"/>
</dbReference>
<sequence length="138" mass="14176">MTDPDPIAAAEADRVIGEPKRAPTAGTDAIVVTLDGAQHVLHPSLTAALAISRAFGGLVAAREAILRFDLDAIETVILVGMATPAEGRLRGMESAIYRSGFNADLIGPLVEFIGALMNGGRPLPDLPEPSAGQADGGH</sequence>
<keyword evidence="2" id="KW-1185">Reference proteome</keyword>
<evidence type="ECO:0008006" key="3">
    <source>
        <dbReference type="Google" id="ProtNLM"/>
    </source>
</evidence>
<gene>
    <name evidence="1" type="ORF">EDC65_0320</name>
</gene>
<comment type="caution">
    <text evidence="1">The sequence shown here is derived from an EMBL/GenBank/DDBJ whole genome shotgun (WGS) entry which is preliminary data.</text>
</comment>